<dbReference type="GO" id="GO:0052621">
    <property type="term" value="F:diguanylate cyclase activity"/>
    <property type="evidence" value="ECO:0007669"/>
    <property type="project" value="TreeGrafter"/>
</dbReference>
<dbReference type="Pfam" id="PF00990">
    <property type="entry name" value="GGDEF"/>
    <property type="match status" value="1"/>
</dbReference>
<dbReference type="NCBIfam" id="TIGR00254">
    <property type="entry name" value="GGDEF"/>
    <property type="match status" value="1"/>
</dbReference>
<dbReference type="Gene3D" id="3.30.70.270">
    <property type="match status" value="1"/>
</dbReference>
<dbReference type="SUPFAM" id="SSF55073">
    <property type="entry name" value="Nucleotide cyclase"/>
    <property type="match status" value="1"/>
</dbReference>
<dbReference type="InterPro" id="IPR050469">
    <property type="entry name" value="Diguanylate_Cyclase"/>
</dbReference>
<dbReference type="InterPro" id="IPR000160">
    <property type="entry name" value="GGDEF_dom"/>
</dbReference>
<comment type="caution">
    <text evidence="2">The sequence shown here is derived from an EMBL/GenBank/DDBJ whole genome shotgun (WGS) entry which is preliminary data.</text>
</comment>
<dbReference type="EMBL" id="JACCBN010000001">
    <property type="protein sequence ID" value="NYD34983.1"/>
    <property type="molecule type" value="Genomic_DNA"/>
</dbReference>
<keyword evidence="3" id="KW-1185">Reference proteome</keyword>
<dbReference type="Proteomes" id="UP000535890">
    <property type="component" value="Unassembled WGS sequence"/>
</dbReference>
<dbReference type="CDD" id="cd01949">
    <property type="entry name" value="GGDEF"/>
    <property type="match status" value="1"/>
</dbReference>
<dbReference type="SMART" id="SM00267">
    <property type="entry name" value="GGDEF"/>
    <property type="match status" value="1"/>
</dbReference>
<proteinExistence type="predicted"/>
<name>A0A7Y9DT34_9PSEU</name>
<evidence type="ECO:0000259" key="1">
    <source>
        <dbReference type="PROSITE" id="PS50887"/>
    </source>
</evidence>
<accession>A0A7Y9DT34</accession>
<evidence type="ECO:0000313" key="3">
    <source>
        <dbReference type="Proteomes" id="UP000535890"/>
    </source>
</evidence>
<dbReference type="InterPro" id="IPR043128">
    <property type="entry name" value="Rev_trsase/Diguanyl_cyclase"/>
</dbReference>
<organism evidence="2 3">
    <name type="scientific">Actinomycetospora corticicola</name>
    <dbReference type="NCBI Taxonomy" id="663602"/>
    <lineage>
        <taxon>Bacteria</taxon>
        <taxon>Bacillati</taxon>
        <taxon>Actinomycetota</taxon>
        <taxon>Actinomycetes</taxon>
        <taxon>Pseudonocardiales</taxon>
        <taxon>Pseudonocardiaceae</taxon>
        <taxon>Actinomycetospora</taxon>
    </lineage>
</organism>
<dbReference type="SUPFAM" id="SSF55781">
    <property type="entry name" value="GAF domain-like"/>
    <property type="match status" value="1"/>
</dbReference>
<sequence length="342" mass="36429">MPTRLEEVAAELTPPRAFDAACRMVVDYLAETVPMGVWAVSRVVGRRQTMLVTADRAYGIRPGVEVAWSTSLCRTMSLGSTPRVVADTALVPDLAEAVDAQARDAVRVGAYVGTPILQADGSLFGTVVGLNPDPLPQTFLQHETLLDLLSSLLSSVLEADSAAVESARALERAVSDAETDPLTGLLNRRGWQRWMEREEDRFRRFGDPAAVVMFDLDGLKTVNDVEGHDAGDRFLRRTAEALVEAVRAGDPLARLGGDEFGLIASVGADDAGRLGDRLQAALADADVPCSVGVAPFRVDGGFTQALAEADAAMYANKRARKAARPVHAGVAGVREPVVEVTP</sequence>
<dbReference type="RefSeq" id="WP_179792882.1">
    <property type="nucleotide sequence ID" value="NZ_BAABHP010000004.1"/>
</dbReference>
<dbReference type="PANTHER" id="PTHR45138:SF9">
    <property type="entry name" value="DIGUANYLATE CYCLASE DGCM-RELATED"/>
    <property type="match status" value="1"/>
</dbReference>
<dbReference type="PANTHER" id="PTHR45138">
    <property type="entry name" value="REGULATORY COMPONENTS OF SENSORY TRANSDUCTION SYSTEM"/>
    <property type="match status" value="1"/>
</dbReference>
<dbReference type="Gene3D" id="3.30.450.40">
    <property type="match status" value="1"/>
</dbReference>
<reference evidence="2 3" key="1">
    <citation type="submission" date="2020-07" db="EMBL/GenBank/DDBJ databases">
        <title>Sequencing the genomes of 1000 actinobacteria strains.</title>
        <authorList>
            <person name="Klenk H.-P."/>
        </authorList>
    </citation>
    <scope>NUCLEOTIDE SEQUENCE [LARGE SCALE GENOMIC DNA]</scope>
    <source>
        <strain evidence="2 3">DSM 45772</strain>
    </source>
</reference>
<dbReference type="AlphaFoldDB" id="A0A7Y9DT34"/>
<dbReference type="InterPro" id="IPR029787">
    <property type="entry name" value="Nucleotide_cyclase"/>
</dbReference>
<gene>
    <name evidence="2" type="ORF">BJ983_001085</name>
</gene>
<feature type="domain" description="GGDEF" evidence="1">
    <location>
        <begin position="207"/>
        <end position="329"/>
    </location>
</feature>
<dbReference type="InterPro" id="IPR029016">
    <property type="entry name" value="GAF-like_dom_sf"/>
</dbReference>
<protein>
    <submittedName>
        <fullName evidence="2">Diguanylate cyclase (GGDEF)-like protein</fullName>
    </submittedName>
</protein>
<dbReference type="PROSITE" id="PS50887">
    <property type="entry name" value="GGDEF"/>
    <property type="match status" value="1"/>
</dbReference>
<evidence type="ECO:0000313" key="2">
    <source>
        <dbReference type="EMBL" id="NYD34983.1"/>
    </source>
</evidence>